<dbReference type="PROSITE" id="PS00726">
    <property type="entry name" value="AP_NUCLEASE_F1_1"/>
    <property type="match status" value="1"/>
</dbReference>
<dbReference type="InterPro" id="IPR037493">
    <property type="entry name" value="ExoIII-like"/>
</dbReference>
<gene>
    <name evidence="9" type="primary">xth</name>
    <name evidence="9" type="ORF">HFQ13_05075</name>
</gene>
<keyword evidence="3 9" id="KW-0378">Hydrolase</keyword>
<keyword evidence="2 6" id="KW-0479">Metal-binding</keyword>
<dbReference type="GO" id="GO:0006281">
    <property type="term" value="P:DNA repair"/>
    <property type="evidence" value="ECO:0007669"/>
    <property type="project" value="InterPro"/>
</dbReference>
<dbReference type="Gene3D" id="3.60.10.10">
    <property type="entry name" value="Endonuclease/exonuclease/phosphatase"/>
    <property type="match status" value="1"/>
</dbReference>
<dbReference type="EC" id="3.1.11.2" evidence="9"/>
<feature type="binding site" evidence="6">
    <location>
        <position position="34"/>
    </location>
    <ligand>
        <name>Mg(2+)</name>
        <dbReference type="ChEBI" id="CHEBI:18420"/>
        <label>1</label>
    </ligand>
</feature>
<dbReference type="CDD" id="cd09086">
    <property type="entry name" value="ExoIII-like_AP-endo"/>
    <property type="match status" value="1"/>
</dbReference>
<feature type="active site" description="Proton donor/acceptor" evidence="5">
    <location>
        <position position="145"/>
    </location>
</feature>
<evidence type="ECO:0000256" key="3">
    <source>
        <dbReference type="ARBA" id="ARBA00022801"/>
    </source>
</evidence>
<dbReference type="InterPro" id="IPR005135">
    <property type="entry name" value="Endo/exonuclease/phosphatase"/>
</dbReference>
<evidence type="ECO:0000256" key="1">
    <source>
        <dbReference type="ARBA" id="ARBA00007092"/>
    </source>
</evidence>
<dbReference type="NCBIfam" id="TIGR00195">
    <property type="entry name" value="exoDNase_III"/>
    <property type="match status" value="1"/>
</dbReference>
<keyword evidence="10" id="KW-1185">Reference proteome</keyword>
<sequence>MKIASWNVNSLKVRLPQVLDWLQAEEADVLCLQETKLTDERFPVLALQEIGYQSLYHGQSTYNGVAILSRLPLQDPRCDWPDGSDGQARICAASIGDLRIIDVYVPNGQAVDSDKYRYKLAWLARLEGLLREELQQSPNLLLLGDFNIAPTDLDVHDPVAWGEDILCSPAERTALQRLFDLGLIDLFRHQHPETRAWSWWDYRAAGFRRDIGLRIDLLLGSKTLLPRLQEVHIDRAARAAERPSDHAPVCLTLKESV</sequence>
<evidence type="ECO:0000259" key="8">
    <source>
        <dbReference type="Pfam" id="PF03372"/>
    </source>
</evidence>
<dbReference type="InterPro" id="IPR020847">
    <property type="entry name" value="AP_endonuclease_F1_BS"/>
</dbReference>
<keyword evidence="6" id="KW-0464">Manganese</keyword>
<feature type="binding site" evidence="6">
    <location>
        <position position="245"/>
    </location>
    <ligand>
        <name>Mg(2+)</name>
        <dbReference type="ChEBI" id="CHEBI:18420"/>
        <label>1</label>
    </ligand>
</feature>
<feature type="binding site" evidence="6">
    <location>
        <position position="147"/>
    </location>
    <ligand>
        <name>Mg(2+)</name>
        <dbReference type="ChEBI" id="CHEBI:18420"/>
        <label>1</label>
    </ligand>
</feature>
<evidence type="ECO:0000256" key="6">
    <source>
        <dbReference type="PIRSR" id="PIRSR604808-2"/>
    </source>
</evidence>
<feature type="active site" description="Proton acceptor" evidence="5">
    <location>
        <position position="246"/>
    </location>
</feature>
<dbReference type="GO" id="GO:0003677">
    <property type="term" value="F:DNA binding"/>
    <property type="evidence" value="ECO:0007669"/>
    <property type="project" value="InterPro"/>
</dbReference>
<keyword evidence="4 6" id="KW-0460">Magnesium</keyword>
<feature type="active site" evidence="5">
    <location>
        <position position="104"/>
    </location>
</feature>
<dbReference type="EMBL" id="JAAXYO010000048">
    <property type="protein sequence ID" value="MBU2787583.1"/>
    <property type="molecule type" value="Genomic_DNA"/>
</dbReference>
<dbReference type="AlphaFoldDB" id="A0AAE2YPJ0"/>
<dbReference type="GO" id="GO:0008311">
    <property type="term" value="F:double-stranded DNA 3'-5' DNA exonuclease activity"/>
    <property type="evidence" value="ECO:0007669"/>
    <property type="project" value="UniProtKB-EC"/>
</dbReference>
<evidence type="ECO:0000256" key="5">
    <source>
        <dbReference type="PIRSR" id="PIRSR604808-1"/>
    </source>
</evidence>
<protein>
    <submittedName>
        <fullName evidence="9">Exodeoxyribonuclease III</fullName>
        <ecNumber evidence="9">3.1.11.2</ecNumber>
    </submittedName>
</protein>
<comment type="cofactor">
    <cofactor evidence="6">
        <name>Mg(2+)</name>
        <dbReference type="ChEBI" id="CHEBI:18420"/>
    </cofactor>
    <cofactor evidence="6">
        <name>Mn(2+)</name>
        <dbReference type="ChEBI" id="CHEBI:29035"/>
    </cofactor>
    <text evidence="6">Probably binds two magnesium or manganese ions per subunit.</text>
</comment>
<dbReference type="RefSeq" id="WP_215872041.1">
    <property type="nucleotide sequence ID" value="NZ_JAAXYO010000048.1"/>
</dbReference>
<dbReference type="PROSITE" id="PS51435">
    <property type="entry name" value="AP_NUCLEASE_F1_4"/>
    <property type="match status" value="1"/>
</dbReference>
<organism evidence="9 10">
    <name type="scientific">Igneacidithiobacillus copahuensis</name>
    <dbReference type="NCBI Taxonomy" id="2724909"/>
    <lineage>
        <taxon>Bacteria</taxon>
        <taxon>Pseudomonadati</taxon>
        <taxon>Pseudomonadota</taxon>
        <taxon>Acidithiobacillia</taxon>
        <taxon>Acidithiobacillales</taxon>
        <taxon>Acidithiobacillaceae</taxon>
        <taxon>Igneacidithiobacillus</taxon>
    </lineage>
</organism>
<feature type="site" description="Important for catalytic activity" evidence="7">
    <location>
        <position position="216"/>
    </location>
</feature>
<feature type="binding site" evidence="6">
    <location>
        <position position="246"/>
    </location>
    <ligand>
        <name>Mg(2+)</name>
        <dbReference type="ChEBI" id="CHEBI:18420"/>
        <label>1</label>
    </ligand>
</feature>
<evidence type="ECO:0000313" key="10">
    <source>
        <dbReference type="Proteomes" id="UP001197378"/>
    </source>
</evidence>
<name>A0AAE2YPJ0_9PROT</name>
<dbReference type="PANTHER" id="PTHR43250:SF2">
    <property type="entry name" value="EXODEOXYRIBONUCLEASE III"/>
    <property type="match status" value="1"/>
</dbReference>
<feature type="binding site" evidence="6">
    <location>
        <position position="7"/>
    </location>
    <ligand>
        <name>Mg(2+)</name>
        <dbReference type="ChEBI" id="CHEBI:18420"/>
        <label>1</label>
    </ligand>
</feature>
<dbReference type="GO" id="GO:0046872">
    <property type="term" value="F:metal ion binding"/>
    <property type="evidence" value="ECO:0007669"/>
    <property type="project" value="UniProtKB-KW"/>
</dbReference>
<dbReference type="PANTHER" id="PTHR43250">
    <property type="entry name" value="EXODEOXYRIBONUCLEASE III"/>
    <property type="match status" value="1"/>
</dbReference>
<comment type="similarity">
    <text evidence="1">Belongs to the DNA repair enzymes AP/ExoA family.</text>
</comment>
<reference evidence="9" key="1">
    <citation type="journal article" date="2021" name="ISME J.">
        <title>Genomic evolution of the class Acidithiobacillia: deep-branching Proteobacteria living in extreme acidic conditions.</title>
        <authorList>
            <person name="Moya-Beltran A."/>
            <person name="Beard S."/>
            <person name="Rojas-Villalobos C."/>
            <person name="Issotta F."/>
            <person name="Gallardo Y."/>
            <person name="Ulloa R."/>
            <person name="Giaveno A."/>
            <person name="Degli Esposti M."/>
            <person name="Johnson D.B."/>
            <person name="Quatrini R."/>
        </authorList>
    </citation>
    <scope>NUCLEOTIDE SEQUENCE</scope>
    <source>
        <strain evidence="9">VAN18-1</strain>
    </source>
</reference>
<dbReference type="SUPFAM" id="SSF56219">
    <property type="entry name" value="DNase I-like"/>
    <property type="match status" value="1"/>
</dbReference>
<proteinExistence type="inferred from homology"/>
<dbReference type="InterPro" id="IPR036691">
    <property type="entry name" value="Endo/exonu/phosph_ase_sf"/>
</dbReference>
<dbReference type="Proteomes" id="UP001197378">
    <property type="component" value="Unassembled WGS sequence"/>
</dbReference>
<evidence type="ECO:0000313" key="9">
    <source>
        <dbReference type="EMBL" id="MBU2787583.1"/>
    </source>
</evidence>
<dbReference type="InterPro" id="IPR004808">
    <property type="entry name" value="AP_endonuc_1"/>
</dbReference>
<feature type="site" description="Transition state stabilizer" evidence="7">
    <location>
        <position position="147"/>
    </location>
</feature>
<accession>A0AAE2YPJ0</accession>
<dbReference type="Pfam" id="PF03372">
    <property type="entry name" value="Exo_endo_phos"/>
    <property type="match status" value="1"/>
</dbReference>
<evidence type="ECO:0000256" key="7">
    <source>
        <dbReference type="PIRSR" id="PIRSR604808-3"/>
    </source>
</evidence>
<evidence type="ECO:0000256" key="2">
    <source>
        <dbReference type="ARBA" id="ARBA00022723"/>
    </source>
</evidence>
<feature type="site" description="Interaction with DNA substrate" evidence="7">
    <location>
        <position position="246"/>
    </location>
</feature>
<feature type="domain" description="Endonuclease/exonuclease/phosphatase" evidence="8">
    <location>
        <begin position="4"/>
        <end position="246"/>
    </location>
</feature>
<feature type="binding site" evidence="6">
    <location>
        <position position="145"/>
    </location>
    <ligand>
        <name>Mg(2+)</name>
        <dbReference type="ChEBI" id="CHEBI:18420"/>
        <label>1</label>
    </ligand>
</feature>
<dbReference type="GO" id="GO:0004519">
    <property type="term" value="F:endonuclease activity"/>
    <property type="evidence" value="ECO:0007669"/>
    <property type="project" value="InterPro"/>
</dbReference>
<comment type="caution">
    <text evidence="9">The sequence shown here is derived from an EMBL/GenBank/DDBJ whole genome shotgun (WGS) entry which is preliminary data.</text>
</comment>
<dbReference type="NCBIfam" id="TIGR00633">
    <property type="entry name" value="xth"/>
    <property type="match status" value="1"/>
</dbReference>
<evidence type="ECO:0000256" key="4">
    <source>
        <dbReference type="ARBA" id="ARBA00022842"/>
    </source>
</evidence>